<evidence type="ECO:0000313" key="1">
    <source>
        <dbReference type="EMBL" id="OAX79542.1"/>
    </source>
</evidence>
<proteinExistence type="predicted"/>
<name>A0A1B7NRW4_9EURO</name>
<evidence type="ECO:0000313" key="2">
    <source>
        <dbReference type="Proteomes" id="UP000091918"/>
    </source>
</evidence>
<dbReference type="Proteomes" id="UP000091918">
    <property type="component" value="Unassembled WGS sequence"/>
</dbReference>
<accession>A0A1B7NRW4</accession>
<reference evidence="1 2" key="1">
    <citation type="submission" date="2015-07" db="EMBL/GenBank/DDBJ databases">
        <title>Emmonsia species relationships and genome sequence.</title>
        <authorList>
            <person name="Cuomo C.A."/>
            <person name="Schwartz I.S."/>
            <person name="Kenyon C."/>
            <person name="de Hoog G.S."/>
            <person name="Govender N.P."/>
            <person name="Botha A."/>
            <person name="Moreno L."/>
            <person name="de Vries M."/>
            <person name="Munoz J.F."/>
            <person name="Stielow J.B."/>
        </authorList>
    </citation>
    <scope>NUCLEOTIDE SEQUENCE [LARGE SCALE GENOMIC DNA]</scope>
    <source>
        <strain evidence="1 2">CBS 136260</strain>
    </source>
</reference>
<dbReference type="AlphaFoldDB" id="A0A1B7NRW4"/>
<protein>
    <submittedName>
        <fullName evidence="1">Uncharacterized protein</fullName>
    </submittedName>
</protein>
<sequence>MLVGTQNTGSIARPYTHQTIRGNGAMFGFPNS</sequence>
<organism evidence="1 2">
    <name type="scientific">Emergomyces africanus</name>
    <dbReference type="NCBI Taxonomy" id="1955775"/>
    <lineage>
        <taxon>Eukaryota</taxon>
        <taxon>Fungi</taxon>
        <taxon>Dikarya</taxon>
        <taxon>Ascomycota</taxon>
        <taxon>Pezizomycotina</taxon>
        <taxon>Eurotiomycetes</taxon>
        <taxon>Eurotiomycetidae</taxon>
        <taxon>Onygenales</taxon>
        <taxon>Ajellomycetaceae</taxon>
        <taxon>Emergomyces</taxon>
    </lineage>
</organism>
<comment type="caution">
    <text evidence="1">The sequence shown here is derived from an EMBL/GenBank/DDBJ whole genome shotgun (WGS) entry which is preliminary data.</text>
</comment>
<keyword evidence="2" id="KW-1185">Reference proteome</keyword>
<dbReference type="EMBL" id="LGUA01000984">
    <property type="protein sequence ID" value="OAX79542.1"/>
    <property type="molecule type" value="Genomic_DNA"/>
</dbReference>
<gene>
    <name evidence="1" type="ORF">ACJ72_06135</name>
</gene>